<organism evidence="1 2">
    <name type="scientific">Plakobranchus ocellatus</name>
    <dbReference type="NCBI Taxonomy" id="259542"/>
    <lineage>
        <taxon>Eukaryota</taxon>
        <taxon>Metazoa</taxon>
        <taxon>Spiralia</taxon>
        <taxon>Lophotrochozoa</taxon>
        <taxon>Mollusca</taxon>
        <taxon>Gastropoda</taxon>
        <taxon>Heterobranchia</taxon>
        <taxon>Euthyneura</taxon>
        <taxon>Panpulmonata</taxon>
        <taxon>Sacoglossa</taxon>
        <taxon>Placobranchoidea</taxon>
        <taxon>Plakobranchidae</taxon>
        <taxon>Plakobranchus</taxon>
    </lineage>
</organism>
<dbReference type="AlphaFoldDB" id="A0AAV4A9N8"/>
<proteinExistence type="predicted"/>
<name>A0AAV4A9N8_9GAST</name>
<comment type="caution">
    <text evidence="1">The sequence shown here is derived from an EMBL/GenBank/DDBJ whole genome shotgun (WGS) entry which is preliminary data.</text>
</comment>
<dbReference type="EMBL" id="BLXT01003924">
    <property type="protein sequence ID" value="GFO07901.1"/>
    <property type="molecule type" value="Genomic_DNA"/>
</dbReference>
<sequence length="104" mass="11552">MTTNRPGKKIDVQGPRRSHSSLSEYALICWLKSTHVSDSMGGPLYTMANVSDLRSAGSSLVPQHNQRPKSLRSARCGQAKYAKNQTLFLFVSPFPPSKDLRLTF</sequence>
<reference evidence="1 2" key="1">
    <citation type="journal article" date="2021" name="Elife">
        <title>Chloroplast acquisition without the gene transfer in kleptoplastic sea slugs, Plakobranchus ocellatus.</title>
        <authorList>
            <person name="Maeda T."/>
            <person name="Takahashi S."/>
            <person name="Yoshida T."/>
            <person name="Shimamura S."/>
            <person name="Takaki Y."/>
            <person name="Nagai Y."/>
            <person name="Toyoda A."/>
            <person name="Suzuki Y."/>
            <person name="Arimoto A."/>
            <person name="Ishii H."/>
            <person name="Satoh N."/>
            <person name="Nishiyama T."/>
            <person name="Hasebe M."/>
            <person name="Maruyama T."/>
            <person name="Minagawa J."/>
            <person name="Obokata J."/>
            <person name="Shigenobu S."/>
        </authorList>
    </citation>
    <scope>NUCLEOTIDE SEQUENCE [LARGE SCALE GENOMIC DNA]</scope>
</reference>
<gene>
    <name evidence="1" type="ORF">PoB_003440600</name>
</gene>
<accession>A0AAV4A9N8</accession>
<protein>
    <submittedName>
        <fullName evidence="1">Uncharacterized protein</fullName>
    </submittedName>
</protein>
<dbReference type="Proteomes" id="UP000735302">
    <property type="component" value="Unassembled WGS sequence"/>
</dbReference>
<keyword evidence="2" id="KW-1185">Reference proteome</keyword>
<evidence type="ECO:0000313" key="2">
    <source>
        <dbReference type="Proteomes" id="UP000735302"/>
    </source>
</evidence>
<evidence type="ECO:0000313" key="1">
    <source>
        <dbReference type="EMBL" id="GFO07901.1"/>
    </source>
</evidence>